<dbReference type="PANTHER" id="PTHR47894">
    <property type="entry name" value="HTH-TYPE TRANSCRIPTIONAL REGULATOR GADX"/>
    <property type="match status" value="1"/>
</dbReference>
<dbReference type="SUPFAM" id="SSF46689">
    <property type="entry name" value="Homeodomain-like"/>
    <property type="match status" value="1"/>
</dbReference>
<sequence length="271" mass="31923">MVLRCYMFRIIKVNNKKNDVKYITFKKPFIIWIEKGECEVLYRNESRILTSGVILAFNKNKRIRITNKSCDNIINIISLIKVPDVDVLSSSYRNSSGGSVRCFSVNSNFKNMVVMLDYINDLKFDALGREFIVDIFYKYLKDFGLLHTMFDYRENKDTFLGTDDRVYDYLLSLLPEEQVIKNTCLYFNISRSTLIRRLKKCNTTFKNIVRECRMDVAKEIIETKNLDIDYVSMIVGYQSKSKFSNYFFEKYGVTPMELSGNLNKKYEVIIL</sequence>
<dbReference type="PROSITE" id="PS01124">
    <property type="entry name" value="HTH_ARAC_FAMILY_2"/>
    <property type="match status" value="1"/>
</dbReference>
<evidence type="ECO:0000256" key="1">
    <source>
        <dbReference type="ARBA" id="ARBA00023015"/>
    </source>
</evidence>
<evidence type="ECO:0000259" key="4">
    <source>
        <dbReference type="PROSITE" id="PS01124"/>
    </source>
</evidence>
<dbReference type="EMBL" id="KM660639">
    <property type="protein sequence ID" value="AJE59572.1"/>
    <property type="molecule type" value="Genomic_DNA"/>
</dbReference>
<dbReference type="InterPro" id="IPR009057">
    <property type="entry name" value="Homeodomain-like_sf"/>
</dbReference>
<dbReference type="Pfam" id="PF12833">
    <property type="entry name" value="HTH_18"/>
    <property type="match status" value="1"/>
</dbReference>
<dbReference type="Gene3D" id="1.10.10.60">
    <property type="entry name" value="Homeodomain-like"/>
    <property type="match status" value="1"/>
</dbReference>
<evidence type="ECO:0000313" key="5">
    <source>
        <dbReference type="EMBL" id="AJE59572.1"/>
    </source>
</evidence>
<evidence type="ECO:0000256" key="2">
    <source>
        <dbReference type="ARBA" id="ARBA00023125"/>
    </source>
</evidence>
<dbReference type="AlphaFoldDB" id="A0A0B5E8N5"/>
<keyword evidence="1" id="KW-0805">Transcription regulation</keyword>
<dbReference type="PANTHER" id="PTHR47894:SF4">
    <property type="entry name" value="HTH-TYPE TRANSCRIPTIONAL REGULATOR GADX"/>
    <property type="match status" value="1"/>
</dbReference>
<protein>
    <submittedName>
        <fullName evidence="5">Transcriptional regulator AraC/XylS family</fullName>
    </submittedName>
</protein>
<dbReference type="GO" id="GO:0000976">
    <property type="term" value="F:transcription cis-regulatory region binding"/>
    <property type="evidence" value="ECO:0007669"/>
    <property type="project" value="TreeGrafter"/>
</dbReference>
<keyword evidence="2" id="KW-0238">DNA-binding</keyword>
<feature type="domain" description="HTH araC/xylS-type" evidence="4">
    <location>
        <begin position="164"/>
        <end position="261"/>
    </location>
</feature>
<accession>A0A0B5E8N5</accession>
<dbReference type="InterPro" id="IPR018060">
    <property type="entry name" value="HTH_AraC"/>
</dbReference>
<dbReference type="SMART" id="SM00342">
    <property type="entry name" value="HTH_ARAC"/>
    <property type="match status" value="1"/>
</dbReference>
<reference evidence="5" key="1">
    <citation type="submission" date="2014-09" db="EMBL/GenBank/DDBJ databases">
        <authorList>
            <person name="Pisanov R.V."/>
            <person name="Monakhova E.V."/>
            <person name="Cherkasov A.V."/>
            <person name="Krasnov Y.M."/>
        </authorList>
    </citation>
    <scope>NUCLEOTIDE SEQUENCE</scope>
    <source>
        <strain evidence="5">81</strain>
    </source>
</reference>
<dbReference type="GO" id="GO:0003700">
    <property type="term" value="F:DNA-binding transcription factor activity"/>
    <property type="evidence" value="ECO:0007669"/>
    <property type="project" value="InterPro"/>
</dbReference>
<proteinExistence type="predicted"/>
<organism evidence="5">
    <name type="scientific">Vibrio cholerae serotype O1 biovar El Tor</name>
    <dbReference type="NCBI Taxonomy" id="686"/>
    <lineage>
        <taxon>Bacteria</taxon>
        <taxon>Pseudomonadati</taxon>
        <taxon>Pseudomonadota</taxon>
        <taxon>Gammaproteobacteria</taxon>
        <taxon>Vibrionales</taxon>
        <taxon>Vibrionaceae</taxon>
        <taxon>Vibrio</taxon>
    </lineage>
</organism>
<evidence type="ECO:0000256" key="3">
    <source>
        <dbReference type="ARBA" id="ARBA00023163"/>
    </source>
</evidence>
<name>A0A0B5E8N5_VIBCE</name>
<keyword evidence="3" id="KW-0804">Transcription</keyword>
<dbReference type="GO" id="GO:0005829">
    <property type="term" value="C:cytosol"/>
    <property type="evidence" value="ECO:0007669"/>
    <property type="project" value="TreeGrafter"/>
</dbReference>